<accession>A0A075A0S1</accession>
<reference evidence="1 2" key="1">
    <citation type="submission" date="2013-11" db="EMBL/GenBank/DDBJ databases">
        <title>Opisthorchis viverrini - life in the bile duct.</title>
        <authorList>
            <person name="Young N.D."/>
            <person name="Nagarajan N."/>
            <person name="Lin S.J."/>
            <person name="Korhonen P.K."/>
            <person name="Jex A.R."/>
            <person name="Hall R.S."/>
            <person name="Safavi-Hemami H."/>
            <person name="Kaewkong W."/>
            <person name="Bertrand D."/>
            <person name="Gao S."/>
            <person name="Seet Q."/>
            <person name="Wongkham S."/>
            <person name="Teh B.T."/>
            <person name="Wongkham C."/>
            <person name="Intapan P.M."/>
            <person name="Maleewong W."/>
            <person name="Yang X."/>
            <person name="Hu M."/>
            <person name="Wang Z."/>
            <person name="Hofmann A."/>
            <person name="Sternberg P.W."/>
            <person name="Tan P."/>
            <person name="Wang J."/>
            <person name="Gasser R.B."/>
        </authorList>
    </citation>
    <scope>NUCLEOTIDE SEQUENCE [LARGE SCALE GENOMIC DNA]</scope>
</reference>
<protein>
    <submittedName>
        <fullName evidence="1">Uncharacterized protein</fullName>
    </submittedName>
</protein>
<dbReference type="EMBL" id="KL596629">
    <property type="protein sequence ID" value="KER32961.1"/>
    <property type="molecule type" value="Genomic_DNA"/>
</dbReference>
<keyword evidence="2" id="KW-1185">Reference proteome</keyword>
<evidence type="ECO:0000313" key="1">
    <source>
        <dbReference type="EMBL" id="KER32961.1"/>
    </source>
</evidence>
<dbReference type="KEGG" id="ovi:T265_01053"/>
<sequence>MGFQAMRKYNNHAARTIDRRLPAITKFSIIQQSDCAVMRLMYPTTEPSPESGSRQNIWRNWKVNQPGRSKIWCWRGRRVGYDHPYYCSSHFPGVYPSDESAGHVTDKLVTWHIPN</sequence>
<dbReference type="Proteomes" id="UP000054324">
    <property type="component" value="Unassembled WGS sequence"/>
</dbReference>
<dbReference type="CTD" id="20315241"/>
<evidence type="ECO:0000313" key="2">
    <source>
        <dbReference type="Proteomes" id="UP000054324"/>
    </source>
</evidence>
<dbReference type="GeneID" id="20315241"/>
<gene>
    <name evidence="1" type="ORF">T265_01053</name>
</gene>
<proteinExistence type="predicted"/>
<organism evidence="1 2">
    <name type="scientific">Opisthorchis viverrini</name>
    <name type="common">Southeast Asian liver fluke</name>
    <dbReference type="NCBI Taxonomy" id="6198"/>
    <lineage>
        <taxon>Eukaryota</taxon>
        <taxon>Metazoa</taxon>
        <taxon>Spiralia</taxon>
        <taxon>Lophotrochozoa</taxon>
        <taxon>Platyhelminthes</taxon>
        <taxon>Trematoda</taxon>
        <taxon>Digenea</taxon>
        <taxon>Opisthorchiida</taxon>
        <taxon>Opisthorchiata</taxon>
        <taxon>Opisthorchiidae</taxon>
        <taxon>Opisthorchis</taxon>
    </lineage>
</organism>
<dbReference type="RefSeq" id="XP_009163260.1">
    <property type="nucleotide sequence ID" value="XM_009164996.1"/>
</dbReference>
<dbReference type="AlphaFoldDB" id="A0A075A0S1"/>
<name>A0A075A0S1_OPIVI</name>